<accession>A0A2G4EVN1</accession>
<dbReference type="RefSeq" id="WP_096829563.1">
    <property type="nucleotide sequence ID" value="NZ_NXIB02000175.1"/>
</dbReference>
<dbReference type="InterPro" id="IPR024508">
    <property type="entry name" value="DUF3226"/>
</dbReference>
<protein>
    <submittedName>
        <fullName evidence="1">Uncharacterized protein</fullName>
    </submittedName>
</protein>
<dbReference type="Proteomes" id="UP000226442">
    <property type="component" value="Unassembled WGS sequence"/>
</dbReference>
<keyword evidence="2" id="KW-1185">Reference proteome</keyword>
<gene>
    <name evidence="1" type="ORF">CP500_020670</name>
</gene>
<reference evidence="1" key="1">
    <citation type="submission" date="2017-10" db="EMBL/GenBank/DDBJ databases">
        <title>Draft genome sequence of the planktic cyanobacteria Tychonema bourrellyi isolated from alpine lentic freshwater.</title>
        <authorList>
            <person name="Tett A."/>
            <person name="Armanini F."/>
            <person name="Asnicar F."/>
            <person name="Boscaini A."/>
            <person name="Pasolli E."/>
            <person name="Zolfo M."/>
            <person name="Donati C."/>
            <person name="Salmaso N."/>
            <person name="Segata N."/>
        </authorList>
    </citation>
    <scope>NUCLEOTIDE SEQUENCE</scope>
    <source>
        <strain evidence="1">FEM_GT703</strain>
    </source>
</reference>
<evidence type="ECO:0000313" key="2">
    <source>
        <dbReference type="Proteomes" id="UP000226442"/>
    </source>
</evidence>
<sequence length="256" mass="28181">MVRYCYIVAEGPQDIEFLICFLKFYGLKRVTLLSELDSFWEPLVPKTFPINGDLMKRVPVPIFLQNADLSVALHSATGITGLSNTIEESLAIVPSSEIFGIGIFLDADDIETPQQRFEKLIPELSRLGLSLPSILGEVAKGSPRCGIFIAPNNSESGTLEDILLECAKLNYPNLFFLATDYVAGIDTNQLTKNDLKQLNKPAGKNKAVVSSISSILRPGKTLQVSIQDNRWIDENTMALDSVKLVKIFLDEVTGST</sequence>
<comment type="caution">
    <text evidence="1">The sequence shown here is derived from an EMBL/GenBank/DDBJ whole genome shotgun (WGS) entry which is preliminary data.</text>
</comment>
<proteinExistence type="predicted"/>
<dbReference type="EMBL" id="NXIB02000175">
    <property type="protein sequence ID" value="PHX53589.1"/>
    <property type="molecule type" value="Genomic_DNA"/>
</dbReference>
<dbReference type="AlphaFoldDB" id="A0A2G4EVN1"/>
<dbReference type="OrthoDB" id="530493at2"/>
<dbReference type="Pfam" id="PF11536">
    <property type="entry name" value="DUF3226"/>
    <property type="match status" value="1"/>
</dbReference>
<evidence type="ECO:0000313" key="1">
    <source>
        <dbReference type="EMBL" id="PHX53589.1"/>
    </source>
</evidence>
<organism evidence="1 2">
    <name type="scientific">Tychonema bourrellyi FEM_GT703</name>
    <dbReference type="NCBI Taxonomy" id="2040638"/>
    <lineage>
        <taxon>Bacteria</taxon>
        <taxon>Bacillati</taxon>
        <taxon>Cyanobacteriota</taxon>
        <taxon>Cyanophyceae</taxon>
        <taxon>Oscillatoriophycideae</taxon>
        <taxon>Oscillatoriales</taxon>
        <taxon>Microcoleaceae</taxon>
        <taxon>Tychonema</taxon>
    </lineage>
</organism>
<name>A0A2G4EVN1_9CYAN</name>